<feature type="transmembrane region" description="Helical" evidence="1">
    <location>
        <begin position="12"/>
        <end position="32"/>
    </location>
</feature>
<sequence>MPFRSLFLHFRSLIPYLSFSVVAHCFIPPFLFQVSASLIFSLFYVFFFLLILLLPLRMSDCSNCDINFVISLRYLLVFRPKNSSFLGPAIVLASPLVCPHSVIFDPFQNQATIINGLCDFYFLKIFWISFQIFFFIYFLSPQQFFEKIYDLSPCFKVYDNVPSLFLCRKTTRYGMVESSTTLTYNDSRIYLLVKGTLTAVNKQKGPIITSCLDAMVHTNVITNKNKEDVLLMWKAINNSFASNHFANCSRFIKKGLFILKKHYTYLSWMSICSQFAVYVKENHQESELQNFEMMNETKLIILNFQQKKVAIQIFCALIENSFLVCNKAVSMALACNMLSKLDLFLFYFSICDSPVFLCLSHVLFSFFLLCPLFHYLPQSSIPINLNLNTKHPITTLSLNSLPQILNLLSHHYLLLLFLSGVSQLGDYLQPPHLSDRLGNGKHRDHNLELRSRQRAHCQIEILTPVGRAYRIGFRGVCCGKSRSDGCHKMGRVGRRGFGKRTFNECRNTRCKQLRGWEGGVFIVKVLFIRVGSCIGIAEGE</sequence>
<keyword evidence="1" id="KW-0812">Transmembrane</keyword>
<reference evidence="2 3" key="1">
    <citation type="submission" date="2015-08" db="EMBL/GenBank/DDBJ databases">
        <title>Next Generation Sequencing and Analysis of the Genome of Puccinia sorghi L Schw, the Causal Agent of Maize Common Rust.</title>
        <authorList>
            <person name="Rochi L."/>
            <person name="Burguener G."/>
            <person name="Darino M."/>
            <person name="Turjanski A."/>
            <person name="Kreff E."/>
            <person name="Dieguez M.J."/>
            <person name="Sacco F."/>
        </authorList>
    </citation>
    <scope>NUCLEOTIDE SEQUENCE [LARGE SCALE GENOMIC DNA]</scope>
    <source>
        <strain evidence="2 3">RO10H11247</strain>
    </source>
</reference>
<evidence type="ECO:0000313" key="2">
    <source>
        <dbReference type="EMBL" id="KNZ59768.1"/>
    </source>
</evidence>
<evidence type="ECO:0000313" key="3">
    <source>
        <dbReference type="Proteomes" id="UP000037035"/>
    </source>
</evidence>
<feature type="transmembrane region" description="Helical" evidence="1">
    <location>
        <begin position="120"/>
        <end position="139"/>
    </location>
</feature>
<name>A0A0L6VG90_9BASI</name>
<keyword evidence="3" id="KW-1185">Reference proteome</keyword>
<feature type="transmembrane region" description="Helical" evidence="1">
    <location>
        <begin position="344"/>
        <end position="369"/>
    </location>
</feature>
<accession>A0A0L6VG90</accession>
<dbReference type="AlphaFoldDB" id="A0A0L6VG90"/>
<proteinExistence type="predicted"/>
<evidence type="ECO:0000256" key="1">
    <source>
        <dbReference type="SAM" id="Phobius"/>
    </source>
</evidence>
<keyword evidence="1" id="KW-1133">Transmembrane helix</keyword>
<dbReference type="VEuPathDB" id="FungiDB:VP01_1664g2"/>
<comment type="caution">
    <text evidence="2">The sequence shown here is derived from an EMBL/GenBank/DDBJ whole genome shotgun (WGS) entry which is preliminary data.</text>
</comment>
<keyword evidence="1" id="KW-0472">Membrane</keyword>
<gene>
    <name evidence="2" type="ORF">VP01_1664g2</name>
</gene>
<feature type="transmembrane region" description="Helical" evidence="1">
    <location>
        <begin position="38"/>
        <end position="56"/>
    </location>
</feature>
<feature type="transmembrane region" description="Helical" evidence="1">
    <location>
        <begin position="85"/>
        <end position="104"/>
    </location>
</feature>
<dbReference type="EMBL" id="LAVV01006464">
    <property type="protein sequence ID" value="KNZ59768.1"/>
    <property type="molecule type" value="Genomic_DNA"/>
</dbReference>
<dbReference type="Proteomes" id="UP000037035">
    <property type="component" value="Unassembled WGS sequence"/>
</dbReference>
<protein>
    <submittedName>
        <fullName evidence="2">Uncharacterized protein</fullName>
    </submittedName>
</protein>
<organism evidence="2 3">
    <name type="scientific">Puccinia sorghi</name>
    <dbReference type="NCBI Taxonomy" id="27349"/>
    <lineage>
        <taxon>Eukaryota</taxon>
        <taxon>Fungi</taxon>
        <taxon>Dikarya</taxon>
        <taxon>Basidiomycota</taxon>
        <taxon>Pucciniomycotina</taxon>
        <taxon>Pucciniomycetes</taxon>
        <taxon>Pucciniales</taxon>
        <taxon>Pucciniaceae</taxon>
        <taxon>Puccinia</taxon>
    </lineage>
</organism>